<protein>
    <submittedName>
        <fullName evidence="1">Uncharacterized protein</fullName>
    </submittedName>
</protein>
<sequence length="150" mass="17631">MRQIEFGLCQHSVMWVDDHIFDDKWQNKFYMETTAKSITNINVHFIPKISTDAALIFLHSEFGQRLKNKSTFRIVTDMHRDNEYPPDNAGARFLLGVRNLGFDCHCLVFTDRESEARKHLNKTIGKPQKRRIHVTESTKELQKFVSFQDS</sequence>
<organism evidence="1 2">
    <name type="scientific">Rotaria magnacalcarata</name>
    <dbReference type="NCBI Taxonomy" id="392030"/>
    <lineage>
        <taxon>Eukaryota</taxon>
        <taxon>Metazoa</taxon>
        <taxon>Spiralia</taxon>
        <taxon>Gnathifera</taxon>
        <taxon>Rotifera</taxon>
        <taxon>Eurotatoria</taxon>
        <taxon>Bdelloidea</taxon>
        <taxon>Philodinida</taxon>
        <taxon>Philodinidae</taxon>
        <taxon>Rotaria</taxon>
    </lineage>
</organism>
<dbReference type="Proteomes" id="UP000663856">
    <property type="component" value="Unassembled WGS sequence"/>
</dbReference>
<reference evidence="1" key="1">
    <citation type="submission" date="2021-02" db="EMBL/GenBank/DDBJ databases">
        <authorList>
            <person name="Nowell W R."/>
        </authorList>
    </citation>
    <scope>NUCLEOTIDE SEQUENCE</scope>
</reference>
<name>A0A816QRN9_9BILA</name>
<dbReference type="AlphaFoldDB" id="A0A816QRN9"/>
<comment type="caution">
    <text evidence="1">The sequence shown here is derived from an EMBL/GenBank/DDBJ whole genome shotgun (WGS) entry which is preliminary data.</text>
</comment>
<proteinExistence type="predicted"/>
<accession>A0A816QRN9</accession>
<dbReference type="EMBL" id="CAJNRF010004926">
    <property type="protein sequence ID" value="CAF2065447.1"/>
    <property type="molecule type" value="Genomic_DNA"/>
</dbReference>
<gene>
    <name evidence="1" type="ORF">WKI299_LOCUS12940</name>
</gene>
<evidence type="ECO:0000313" key="1">
    <source>
        <dbReference type="EMBL" id="CAF2065447.1"/>
    </source>
</evidence>
<evidence type="ECO:0000313" key="2">
    <source>
        <dbReference type="Proteomes" id="UP000663856"/>
    </source>
</evidence>